<evidence type="ECO:0000313" key="1">
    <source>
        <dbReference type="EMBL" id="SEI60103.1"/>
    </source>
</evidence>
<dbReference type="Proteomes" id="UP000199223">
    <property type="component" value="Unassembled WGS sequence"/>
</dbReference>
<dbReference type="RefSeq" id="WP_245745135.1">
    <property type="nucleotide sequence ID" value="NZ_FNZA01000001.1"/>
</dbReference>
<protein>
    <recommendedName>
        <fullName evidence="3">DUF4034 domain-containing protein</fullName>
    </recommendedName>
</protein>
<sequence>MAALSPPDLLLALRGARYGELQGFLDAVQARFERRGMGEDELRAAYAPFLRPDPALEKAFGGWRAAYPDSYPAYAAYATWLFGRAQALRGTLPVTQLSDLRWRGTLSCVQQLEGFAAHAVTLRAQAAGANPLSAWLLLGRARNLVGCTLSLEDLLQERYPEWFARPLAQNPASLELRQVMLDHLRPEWGGSDEQMFAFVRQQEAALGLGDAHRLWADYHARAAHHALHFLGDQVTGVERARLAAELYEPHAEILFVALTRAVGADAERQEALERFLSVAEHDPELRPSEPFFWALYNSDHFLAPLLGRVLPLLAGWAVAGQHAAAVALGRLSLLNRHWHLPDPAPLLRRAREEGSVEAAETLVALQEEGLGLRAAVTDNRFKRVDILQAAELGSAEMSWRVYRDFARYREQFGLSEADQLRSLLRSADAGHNEARYTLAQELRAGHLEVGEDGVLRSIDARPLQRSLDYARYLLERAATEEHAPSMRTLRLARDADWRSETARRRRPGAFWGA</sequence>
<dbReference type="AlphaFoldDB" id="A0A1H6RWF5"/>
<evidence type="ECO:0008006" key="3">
    <source>
        <dbReference type="Google" id="ProtNLM"/>
    </source>
</evidence>
<organism evidence="1 2">
    <name type="scientific">Deinococcus reticulitermitis</name>
    <dbReference type="NCBI Taxonomy" id="856736"/>
    <lineage>
        <taxon>Bacteria</taxon>
        <taxon>Thermotogati</taxon>
        <taxon>Deinococcota</taxon>
        <taxon>Deinococci</taxon>
        <taxon>Deinococcales</taxon>
        <taxon>Deinococcaceae</taxon>
        <taxon>Deinococcus</taxon>
    </lineage>
</organism>
<name>A0A1H6RWF5_9DEIO</name>
<dbReference type="STRING" id="856736.SAMN04488058_10198"/>
<reference evidence="2" key="1">
    <citation type="submission" date="2016-10" db="EMBL/GenBank/DDBJ databases">
        <authorList>
            <person name="Varghese N."/>
            <person name="Submissions S."/>
        </authorList>
    </citation>
    <scope>NUCLEOTIDE SEQUENCE [LARGE SCALE GENOMIC DNA]</scope>
    <source>
        <strain evidence="2">CGMCC 1.10218</strain>
    </source>
</reference>
<keyword evidence="2" id="KW-1185">Reference proteome</keyword>
<dbReference type="EMBL" id="FNZA01000001">
    <property type="protein sequence ID" value="SEI60103.1"/>
    <property type="molecule type" value="Genomic_DNA"/>
</dbReference>
<proteinExistence type="predicted"/>
<gene>
    <name evidence="1" type="ORF">SAMN04488058_10198</name>
</gene>
<evidence type="ECO:0000313" key="2">
    <source>
        <dbReference type="Proteomes" id="UP000199223"/>
    </source>
</evidence>
<accession>A0A1H6RWF5</accession>